<dbReference type="PANTHER" id="PTHR24291:SF50">
    <property type="entry name" value="BIFUNCTIONAL ALBAFLAVENONE MONOOXYGENASE_TERPENE SYNTHASE"/>
    <property type="match status" value="1"/>
</dbReference>
<gene>
    <name evidence="9" type="ORF">RM779_10520</name>
</gene>
<comment type="caution">
    <text evidence="9">The sequence shown here is derived from an EMBL/GenBank/DDBJ whole genome shotgun (WGS) entry which is preliminary data.</text>
</comment>
<dbReference type="Proteomes" id="UP001183615">
    <property type="component" value="Unassembled WGS sequence"/>
</dbReference>
<name>A0ABU2S222_9ACTN</name>
<evidence type="ECO:0000256" key="7">
    <source>
        <dbReference type="RuleBase" id="RU000461"/>
    </source>
</evidence>
<evidence type="ECO:0000256" key="8">
    <source>
        <dbReference type="SAM" id="MobiDB-lite"/>
    </source>
</evidence>
<dbReference type="InterPro" id="IPR002403">
    <property type="entry name" value="Cyt_P450_E_grp-IV"/>
</dbReference>
<keyword evidence="4 7" id="KW-0560">Oxidoreductase</keyword>
<protein>
    <submittedName>
        <fullName evidence="9">Cytochrome P450</fullName>
    </submittedName>
</protein>
<dbReference type="InterPro" id="IPR001128">
    <property type="entry name" value="Cyt_P450"/>
</dbReference>
<dbReference type="Gene3D" id="1.10.630.10">
    <property type="entry name" value="Cytochrome P450"/>
    <property type="match status" value="1"/>
</dbReference>
<dbReference type="EMBL" id="JAVREV010000005">
    <property type="protein sequence ID" value="MDT0443027.1"/>
    <property type="molecule type" value="Genomic_DNA"/>
</dbReference>
<feature type="compositionally biased region" description="Low complexity" evidence="8">
    <location>
        <begin position="457"/>
        <end position="467"/>
    </location>
</feature>
<dbReference type="InterPro" id="IPR050196">
    <property type="entry name" value="Cytochrome_P450_Monoox"/>
</dbReference>
<dbReference type="InterPro" id="IPR036396">
    <property type="entry name" value="Cyt_P450_sf"/>
</dbReference>
<keyword evidence="10" id="KW-1185">Reference proteome</keyword>
<evidence type="ECO:0000313" key="10">
    <source>
        <dbReference type="Proteomes" id="UP001183615"/>
    </source>
</evidence>
<keyword evidence="5 7" id="KW-0408">Iron</keyword>
<dbReference type="RefSeq" id="WP_311617410.1">
    <property type="nucleotide sequence ID" value="NZ_JAVREV010000005.1"/>
</dbReference>
<evidence type="ECO:0000256" key="4">
    <source>
        <dbReference type="ARBA" id="ARBA00023002"/>
    </source>
</evidence>
<dbReference type="InterPro" id="IPR017972">
    <property type="entry name" value="Cyt_P450_CS"/>
</dbReference>
<evidence type="ECO:0000256" key="2">
    <source>
        <dbReference type="ARBA" id="ARBA00022617"/>
    </source>
</evidence>
<evidence type="ECO:0000256" key="1">
    <source>
        <dbReference type="ARBA" id="ARBA00010617"/>
    </source>
</evidence>
<reference evidence="10" key="1">
    <citation type="submission" date="2023-07" db="EMBL/GenBank/DDBJ databases">
        <title>30 novel species of actinomycetes from the DSMZ collection.</title>
        <authorList>
            <person name="Nouioui I."/>
        </authorList>
    </citation>
    <scope>NUCLEOTIDE SEQUENCE [LARGE SCALE GENOMIC DNA]</scope>
    <source>
        <strain evidence="10">DSM 41886</strain>
    </source>
</reference>
<evidence type="ECO:0000313" key="9">
    <source>
        <dbReference type="EMBL" id="MDT0443027.1"/>
    </source>
</evidence>
<dbReference type="PANTHER" id="PTHR24291">
    <property type="entry name" value="CYTOCHROME P450 FAMILY 4"/>
    <property type="match status" value="1"/>
</dbReference>
<dbReference type="PROSITE" id="PS00086">
    <property type="entry name" value="CYTOCHROME_P450"/>
    <property type="match status" value="1"/>
</dbReference>
<evidence type="ECO:0000256" key="6">
    <source>
        <dbReference type="ARBA" id="ARBA00023033"/>
    </source>
</evidence>
<keyword evidence="3 7" id="KW-0479">Metal-binding</keyword>
<organism evidence="9 10">
    <name type="scientific">Streptomyces johnsoniae</name>
    <dbReference type="NCBI Taxonomy" id="3075532"/>
    <lineage>
        <taxon>Bacteria</taxon>
        <taxon>Bacillati</taxon>
        <taxon>Actinomycetota</taxon>
        <taxon>Actinomycetes</taxon>
        <taxon>Kitasatosporales</taxon>
        <taxon>Streptomycetaceae</taxon>
        <taxon>Streptomyces</taxon>
    </lineage>
</organism>
<dbReference type="SUPFAM" id="SSF48264">
    <property type="entry name" value="Cytochrome P450"/>
    <property type="match status" value="1"/>
</dbReference>
<proteinExistence type="inferred from homology"/>
<comment type="similarity">
    <text evidence="1 7">Belongs to the cytochrome P450 family.</text>
</comment>
<accession>A0ABU2S222</accession>
<sequence>MTTVQSGPRIAPGPKGAPLIGSLSSWRRSPAEFLLGLQRDHGEIVRMRLGPMTVYQVTEVEAVNRVLVQNHANYVRGPLYELFDVIMGKGLLTTDGEFRLAHRRAVQPVFLRNAVPAIMPNLVAAAETLFDEWERKAAAGEPVDLMGDMLKLTLVTLSGSLFAYDAGPFTEELKEAVDDVVAVMFRSGVPSELLPSWVPTERNRKIKRIHRVFDRLVTEVRETYARTGEGPLIDLMERATDPATGRPWTDQQIKDEIVTIYVAGHETTSVALCWTLLSIAEHPHVQEELDAELADVLGGATPTAKDAESLTYTGMVIDESLRLHPPIWSYPRAAVEADVLGGYDIEAGASILLSPLASHHNPRWWANPMAFDPQRFTPEAVRERPRLAYLPFGAGPRQCVGNLMALLELRVIVAMINQRFRLSRIPGAPLGYGSPVISLRPVNDIRVVPKPRPKPAAPAQPAADAPPASCPFGGGDA</sequence>
<dbReference type="PRINTS" id="PR00465">
    <property type="entry name" value="EP450IV"/>
</dbReference>
<evidence type="ECO:0000256" key="5">
    <source>
        <dbReference type="ARBA" id="ARBA00023004"/>
    </source>
</evidence>
<dbReference type="PRINTS" id="PR00385">
    <property type="entry name" value="P450"/>
</dbReference>
<evidence type="ECO:0000256" key="3">
    <source>
        <dbReference type="ARBA" id="ARBA00022723"/>
    </source>
</evidence>
<dbReference type="CDD" id="cd20620">
    <property type="entry name" value="CYP132-like"/>
    <property type="match status" value="1"/>
</dbReference>
<keyword evidence="6 7" id="KW-0503">Monooxygenase</keyword>
<dbReference type="Pfam" id="PF00067">
    <property type="entry name" value="p450"/>
    <property type="match status" value="1"/>
</dbReference>
<feature type="region of interest" description="Disordered" evidence="8">
    <location>
        <begin position="449"/>
        <end position="477"/>
    </location>
</feature>
<keyword evidence="2 7" id="KW-0349">Heme</keyword>